<keyword evidence="3" id="KW-1185">Reference proteome</keyword>
<dbReference type="AlphaFoldDB" id="A0AAV1C5L5"/>
<sequence>MRAVQDHYANLTVVTGPFVYFRGVTVEIREKTIREVLVLPEVENDWEDAIGCVPNKHRLSDTIKKALCRNHIAVEWSLDKYGCPEEFLTKHLTDHHRGWFNLFCTNIMPTKSHQFVSVDRALLLFAIINNITIDFASIICQQMEVFTVDEKERGWFFPSLLTRLMERSGVNFRPHDESSLLPLPWSLQGSPPDYEPLDFEAEGSH</sequence>
<dbReference type="InterPro" id="IPR046796">
    <property type="entry name" value="Transposase_32_dom"/>
</dbReference>
<accession>A0AAV1C5L5</accession>
<evidence type="ECO:0000313" key="3">
    <source>
        <dbReference type="Proteomes" id="UP001161247"/>
    </source>
</evidence>
<protein>
    <submittedName>
        <fullName evidence="2">OLC1v1024605C1</fullName>
    </submittedName>
</protein>
<gene>
    <name evidence="2" type="ORF">OLC1_LOCUS2205</name>
</gene>
<dbReference type="Proteomes" id="UP001161247">
    <property type="component" value="Chromosome 1"/>
</dbReference>
<dbReference type="EMBL" id="OX459118">
    <property type="protein sequence ID" value="CAI9089949.1"/>
    <property type="molecule type" value="Genomic_DNA"/>
</dbReference>
<proteinExistence type="predicted"/>
<dbReference type="Pfam" id="PF20167">
    <property type="entry name" value="Transposase_32"/>
    <property type="match status" value="1"/>
</dbReference>
<organism evidence="2 3">
    <name type="scientific">Oldenlandia corymbosa var. corymbosa</name>
    <dbReference type="NCBI Taxonomy" id="529605"/>
    <lineage>
        <taxon>Eukaryota</taxon>
        <taxon>Viridiplantae</taxon>
        <taxon>Streptophyta</taxon>
        <taxon>Embryophyta</taxon>
        <taxon>Tracheophyta</taxon>
        <taxon>Spermatophyta</taxon>
        <taxon>Magnoliopsida</taxon>
        <taxon>eudicotyledons</taxon>
        <taxon>Gunneridae</taxon>
        <taxon>Pentapetalae</taxon>
        <taxon>asterids</taxon>
        <taxon>lamiids</taxon>
        <taxon>Gentianales</taxon>
        <taxon>Rubiaceae</taxon>
        <taxon>Rubioideae</taxon>
        <taxon>Spermacoceae</taxon>
        <taxon>Hedyotis-Oldenlandia complex</taxon>
        <taxon>Oldenlandia</taxon>
    </lineage>
</organism>
<reference evidence="2" key="1">
    <citation type="submission" date="2023-03" db="EMBL/GenBank/DDBJ databases">
        <authorList>
            <person name="Julca I."/>
        </authorList>
    </citation>
    <scope>NUCLEOTIDE SEQUENCE</scope>
</reference>
<name>A0AAV1C5L5_OLDCO</name>
<evidence type="ECO:0000259" key="1">
    <source>
        <dbReference type="Pfam" id="PF20167"/>
    </source>
</evidence>
<feature type="domain" description="Putative plant transposon protein" evidence="1">
    <location>
        <begin position="4"/>
        <end position="171"/>
    </location>
</feature>
<evidence type="ECO:0000313" key="2">
    <source>
        <dbReference type="EMBL" id="CAI9089949.1"/>
    </source>
</evidence>